<organism evidence="2 3">
    <name type="scientific">Cylindrodendrum hubeiense</name>
    <dbReference type="NCBI Taxonomy" id="595255"/>
    <lineage>
        <taxon>Eukaryota</taxon>
        <taxon>Fungi</taxon>
        <taxon>Dikarya</taxon>
        <taxon>Ascomycota</taxon>
        <taxon>Pezizomycotina</taxon>
        <taxon>Sordariomycetes</taxon>
        <taxon>Hypocreomycetidae</taxon>
        <taxon>Hypocreales</taxon>
        <taxon>Nectriaceae</taxon>
        <taxon>Cylindrodendrum</taxon>
    </lineage>
</organism>
<proteinExistence type="predicted"/>
<dbReference type="EMBL" id="JAANBB010000100">
    <property type="protein sequence ID" value="KAF7550371.1"/>
    <property type="molecule type" value="Genomic_DNA"/>
</dbReference>
<keyword evidence="3" id="KW-1185">Reference proteome</keyword>
<dbReference type="Proteomes" id="UP000722485">
    <property type="component" value="Unassembled WGS sequence"/>
</dbReference>
<name>A0A9P5H8E4_9HYPO</name>
<evidence type="ECO:0000256" key="1">
    <source>
        <dbReference type="SAM" id="SignalP"/>
    </source>
</evidence>
<gene>
    <name evidence="2" type="ORF">G7Z17_g5784</name>
</gene>
<feature type="signal peptide" evidence="1">
    <location>
        <begin position="1"/>
        <end position="21"/>
    </location>
</feature>
<sequence length="137" mass="15470">MIASALIRVVEFICSVLTAGARVTALRNKHFDLATSIQYVENTLNTQVTLDGYDFRFAVDENLWQLNQSAIVDCNAIYDKVGTFVNKFHDGTKSMSVWQSTHVGFHLLRHGLDIATFHENMQQSKSNMFSTMCICTN</sequence>
<reference evidence="2" key="1">
    <citation type="submission" date="2020-03" db="EMBL/GenBank/DDBJ databases">
        <title>Draft Genome Sequence of Cylindrodendrum hubeiense.</title>
        <authorList>
            <person name="Buettner E."/>
            <person name="Kellner H."/>
        </authorList>
    </citation>
    <scope>NUCLEOTIDE SEQUENCE</scope>
    <source>
        <strain evidence="2">IHI 201604</strain>
    </source>
</reference>
<feature type="chain" id="PRO_5040314683" evidence="1">
    <location>
        <begin position="22"/>
        <end position="137"/>
    </location>
</feature>
<evidence type="ECO:0000313" key="2">
    <source>
        <dbReference type="EMBL" id="KAF7550371.1"/>
    </source>
</evidence>
<evidence type="ECO:0000313" key="3">
    <source>
        <dbReference type="Proteomes" id="UP000722485"/>
    </source>
</evidence>
<comment type="caution">
    <text evidence="2">The sequence shown here is derived from an EMBL/GenBank/DDBJ whole genome shotgun (WGS) entry which is preliminary data.</text>
</comment>
<keyword evidence="1" id="KW-0732">Signal</keyword>
<accession>A0A9P5H8E4</accession>
<dbReference type="AlphaFoldDB" id="A0A9P5H8E4"/>
<protein>
    <submittedName>
        <fullName evidence="2">Uncharacterized protein</fullName>
    </submittedName>
</protein>